<dbReference type="SUPFAM" id="SSF48403">
    <property type="entry name" value="Ankyrin repeat"/>
    <property type="match status" value="2"/>
</dbReference>
<evidence type="ECO:0000313" key="5">
    <source>
        <dbReference type="Proteomes" id="UP001497497"/>
    </source>
</evidence>
<keyword evidence="5" id="KW-1185">Reference proteome</keyword>
<dbReference type="PROSITE" id="PS50088">
    <property type="entry name" value="ANK_REPEAT"/>
    <property type="match status" value="4"/>
</dbReference>
<reference evidence="4 5" key="1">
    <citation type="submission" date="2024-04" db="EMBL/GenBank/DDBJ databases">
        <authorList>
            <consortium name="Genoscope - CEA"/>
            <person name="William W."/>
        </authorList>
    </citation>
    <scope>NUCLEOTIDE SEQUENCE [LARGE SCALE GENOMIC DNA]</scope>
</reference>
<feature type="repeat" description="ANK" evidence="3">
    <location>
        <begin position="444"/>
        <end position="469"/>
    </location>
</feature>
<dbReference type="Gene3D" id="1.25.40.20">
    <property type="entry name" value="Ankyrin repeat-containing domain"/>
    <property type="match status" value="3"/>
</dbReference>
<dbReference type="InterPro" id="IPR002110">
    <property type="entry name" value="Ankyrin_rpt"/>
</dbReference>
<keyword evidence="1" id="KW-0677">Repeat</keyword>
<evidence type="ECO:0000256" key="2">
    <source>
        <dbReference type="ARBA" id="ARBA00023043"/>
    </source>
</evidence>
<feature type="repeat" description="ANK" evidence="3">
    <location>
        <begin position="145"/>
        <end position="177"/>
    </location>
</feature>
<evidence type="ECO:0000256" key="3">
    <source>
        <dbReference type="PROSITE-ProRule" id="PRU00023"/>
    </source>
</evidence>
<dbReference type="Pfam" id="PF00023">
    <property type="entry name" value="Ank"/>
    <property type="match status" value="1"/>
</dbReference>
<dbReference type="Proteomes" id="UP001497497">
    <property type="component" value="Unassembled WGS sequence"/>
</dbReference>
<feature type="repeat" description="ANK" evidence="3">
    <location>
        <begin position="77"/>
        <end position="109"/>
    </location>
</feature>
<accession>A0AAV2HME4</accession>
<dbReference type="Pfam" id="PF12796">
    <property type="entry name" value="Ank_2"/>
    <property type="match status" value="3"/>
</dbReference>
<dbReference type="PROSITE" id="PS50297">
    <property type="entry name" value="ANK_REP_REGION"/>
    <property type="match status" value="2"/>
</dbReference>
<protein>
    <submittedName>
        <fullName evidence="4">Uncharacterized protein</fullName>
    </submittedName>
</protein>
<keyword evidence="2 3" id="KW-0040">ANK repeat</keyword>
<name>A0AAV2HME4_LYMST</name>
<comment type="caution">
    <text evidence="4">The sequence shown here is derived from an EMBL/GenBank/DDBJ whole genome shotgun (WGS) entry which is preliminary data.</text>
</comment>
<dbReference type="InterPro" id="IPR036770">
    <property type="entry name" value="Ankyrin_rpt-contain_sf"/>
</dbReference>
<dbReference type="SMART" id="SM00248">
    <property type="entry name" value="ANK"/>
    <property type="match status" value="12"/>
</dbReference>
<evidence type="ECO:0000313" key="4">
    <source>
        <dbReference type="EMBL" id="CAL1535230.1"/>
    </source>
</evidence>
<feature type="repeat" description="ANK" evidence="3">
    <location>
        <begin position="534"/>
        <end position="566"/>
    </location>
</feature>
<dbReference type="PANTHER" id="PTHR24198">
    <property type="entry name" value="ANKYRIN REPEAT AND PROTEIN KINASE DOMAIN-CONTAINING PROTEIN"/>
    <property type="match status" value="1"/>
</dbReference>
<sequence length="592" mass="66115">MEHPKVVRAEHHLFLKNVETESVGDILKLIGTGKDMAKDLPLETLNNCFLVACNTRHRIRVHLFLQWGAHLECKDDLGNTPLLICSKNGCKDLVQFLLQRGADVNARNSSGDTPLILSIRSPGHLDTTRLLLADKKIDVDRQNQAGYTALHTAIEELDLEAIRIMLLANARYDEDENSYRDGQGQFLKDESDMSSENSQELKESPFMLAKRLGLRNVLRILKTIYTPTPLLKACLGRYLESVRLLIDCQFSQVKSPNSLDYNIISEFLRNIKTEERSVSNVEIQIVKELINYGASVNARNGCYERPIASAVMLGSYQLVEILCQYGADLNFEKYISVKSAVELASENGQYEILKLLIRFNAQLTDNESMHHWPLRSALRNGHIQCAQLLLEHGAHLHEDKGVLVFDAIDSRRAESLYLLCQVMPIEAKATVCRYSKGIGSCFIYAVEKGQLDIINILLDIGADVNQKEYSDSPLAHTTDPDVMLTLIKKGANVNSSIGDTRQSPLIRVSQKKNAKFALTILLDAGANVNHCDEEGKSALHFAAKWGDVDNVKIVIDYGADINITSASGLDTSHGSIEGQCTRYSHISHTERR</sequence>
<evidence type="ECO:0000256" key="1">
    <source>
        <dbReference type="ARBA" id="ARBA00022737"/>
    </source>
</evidence>
<organism evidence="4 5">
    <name type="scientific">Lymnaea stagnalis</name>
    <name type="common">Great pond snail</name>
    <name type="synonym">Helix stagnalis</name>
    <dbReference type="NCBI Taxonomy" id="6523"/>
    <lineage>
        <taxon>Eukaryota</taxon>
        <taxon>Metazoa</taxon>
        <taxon>Spiralia</taxon>
        <taxon>Lophotrochozoa</taxon>
        <taxon>Mollusca</taxon>
        <taxon>Gastropoda</taxon>
        <taxon>Heterobranchia</taxon>
        <taxon>Euthyneura</taxon>
        <taxon>Panpulmonata</taxon>
        <taxon>Hygrophila</taxon>
        <taxon>Lymnaeoidea</taxon>
        <taxon>Lymnaeidae</taxon>
        <taxon>Lymnaea</taxon>
    </lineage>
</organism>
<proteinExistence type="predicted"/>
<gene>
    <name evidence="4" type="ORF">GSLYS_00009190001</name>
</gene>
<dbReference type="AlphaFoldDB" id="A0AAV2HME4"/>
<dbReference type="EMBL" id="CAXITT010000195">
    <property type="protein sequence ID" value="CAL1535230.1"/>
    <property type="molecule type" value="Genomic_DNA"/>
</dbReference>
<dbReference type="PANTHER" id="PTHR24198:SF165">
    <property type="entry name" value="ANKYRIN REPEAT-CONTAINING PROTEIN-RELATED"/>
    <property type="match status" value="1"/>
</dbReference>